<proteinExistence type="predicted"/>
<reference evidence="1 2" key="2">
    <citation type="journal article" date="2022" name="Mol. Ecol. Resour.">
        <title>The genomes of chicory, endive, great burdock and yacon provide insights into Asteraceae paleo-polyploidization history and plant inulin production.</title>
        <authorList>
            <person name="Fan W."/>
            <person name="Wang S."/>
            <person name="Wang H."/>
            <person name="Wang A."/>
            <person name="Jiang F."/>
            <person name="Liu H."/>
            <person name="Zhao H."/>
            <person name="Xu D."/>
            <person name="Zhang Y."/>
        </authorList>
    </citation>
    <scope>NUCLEOTIDE SEQUENCE [LARGE SCALE GENOMIC DNA]</scope>
    <source>
        <strain evidence="2">cv. Punajuju</strain>
        <tissue evidence="1">Leaves</tissue>
    </source>
</reference>
<dbReference type="EMBL" id="CM042009">
    <property type="protein sequence ID" value="KAI3790323.1"/>
    <property type="molecule type" value="Genomic_DNA"/>
</dbReference>
<gene>
    <name evidence="1" type="ORF">L2E82_03282</name>
</gene>
<accession>A0ACB9H4R8</accession>
<name>A0ACB9H4R8_CICIN</name>
<dbReference type="Proteomes" id="UP001055811">
    <property type="component" value="Linkage Group LG01"/>
</dbReference>
<reference evidence="2" key="1">
    <citation type="journal article" date="2022" name="Mol. Ecol. Resour.">
        <title>The genomes of chicory, endive, great burdock and yacon provide insights into Asteraceae palaeo-polyploidization history and plant inulin production.</title>
        <authorList>
            <person name="Fan W."/>
            <person name="Wang S."/>
            <person name="Wang H."/>
            <person name="Wang A."/>
            <person name="Jiang F."/>
            <person name="Liu H."/>
            <person name="Zhao H."/>
            <person name="Xu D."/>
            <person name="Zhang Y."/>
        </authorList>
    </citation>
    <scope>NUCLEOTIDE SEQUENCE [LARGE SCALE GENOMIC DNA]</scope>
    <source>
        <strain evidence="2">cv. Punajuju</strain>
    </source>
</reference>
<evidence type="ECO:0000313" key="2">
    <source>
        <dbReference type="Proteomes" id="UP001055811"/>
    </source>
</evidence>
<evidence type="ECO:0000313" key="1">
    <source>
        <dbReference type="EMBL" id="KAI3790323.1"/>
    </source>
</evidence>
<sequence length="360" mass="40139">MAAASNPSVIALDKAALSKTVQQMAIDGDEPPPTYTVKDHKFGALETSAPSAPIPIIDMTSFLSPSSPDQEESELIKLRSALTTWGCFQAVNHGISSLVLQNVRQVIGEFFERPTEEKRKYSRKPGSAEGYGPDAVVTDNQVLDWCDRFSLRIFPACQRNANLWPENPSSFRETIEDYGSKILSTKAVLFKAIAKSLHLNEDCFSRVFTEDGAIMQGRFILYPPCPTPDRVYGLKPHTDRSGMTVLLQDTEVEGLQVLSNNKWFTVPLIHDALFVNLGDQLQIMSNAIYKSPMHRVVTNAQRGKISIAMFDEPDPNKEIGPIEALVDETRPRLYKTVKNYGFFNYECFQKGIVAIDAAKI</sequence>
<keyword evidence="2" id="KW-1185">Reference proteome</keyword>
<comment type="caution">
    <text evidence="1">The sequence shown here is derived from an EMBL/GenBank/DDBJ whole genome shotgun (WGS) entry which is preliminary data.</text>
</comment>
<organism evidence="1 2">
    <name type="scientific">Cichorium intybus</name>
    <name type="common">Chicory</name>
    <dbReference type="NCBI Taxonomy" id="13427"/>
    <lineage>
        <taxon>Eukaryota</taxon>
        <taxon>Viridiplantae</taxon>
        <taxon>Streptophyta</taxon>
        <taxon>Embryophyta</taxon>
        <taxon>Tracheophyta</taxon>
        <taxon>Spermatophyta</taxon>
        <taxon>Magnoliopsida</taxon>
        <taxon>eudicotyledons</taxon>
        <taxon>Gunneridae</taxon>
        <taxon>Pentapetalae</taxon>
        <taxon>asterids</taxon>
        <taxon>campanulids</taxon>
        <taxon>Asterales</taxon>
        <taxon>Asteraceae</taxon>
        <taxon>Cichorioideae</taxon>
        <taxon>Cichorieae</taxon>
        <taxon>Cichoriinae</taxon>
        <taxon>Cichorium</taxon>
    </lineage>
</organism>
<protein>
    <submittedName>
        <fullName evidence="1">Uncharacterized protein</fullName>
    </submittedName>
</protein>